<keyword evidence="2" id="KW-0479">Metal-binding</keyword>
<dbReference type="Gene3D" id="3.50.50.60">
    <property type="entry name" value="FAD/NAD(P)-binding domain"/>
    <property type="match status" value="2"/>
</dbReference>
<proteinExistence type="predicted"/>
<organism evidence="7">
    <name type="scientific">Desulfurivibrio alkaliphilus</name>
    <dbReference type="NCBI Taxonomy" id="427923"/>
    <lineage>
        <taxon>Bacteria</taxon>
        <taxon>Pseudomonadati</taxon>
        <taxon>Thermodesulfobacteriota</taxon>
        <taxon>Desulfobulbia</taxon>
        <taxon>Desulfobulbales</taxon>
        <taxon>Desulfobulbaceae</taxon>
        <taxon>Desulfurivibrio</taxon>
    </lineage>
</organism>
<dbReference type="PANTHER" id="PTHR43498:SF1">
    <property type="entry name" value="COB--COM HETERODISULFIDE REDUCTASE IRON-SULFUR SUBUNIT A"/>
    <property type="match status" value="1"/>
</dbReference>
<dbReference type="SUPFAM" id="SSF51905">
    <property type="entry name" value="FAD/NAD(P)-binding domain"/>
    <property type="match status" value="1"/>
</dbReference>
<evidence type="ECO:0000256" key="3">
    <source>
        <dbReference type="ARBA" id="ARBA00023002"/>
    </source>
</evidence>
<keyword evidence="5" id="KW-0411">Iron-sulfur</keyword>
<keyword evidence="3" id="KW-0560">Oxidoreductase</keyword>
<dbReference type="GO" id="GO:0051539">
    <property type="term" value="F:4 iron, 4 sulfur cluster binding"/>
    <property type="evidence" value="ECO:0007669"/>
    <property type="project" value="UniProtKB-KW"/>
</dbReference>
<dbReference type="InterPro" id="IPR039650">
    <property type="entry name" value="HdrA-like"/>
</dbReference>
<accession>A0A7C2TGK4</accession>
<dbReference type="AlphaFoldDB" id="A0A7C2TGK4"/>
<sequence>MTDERSAPAGAVLVVGGGISGLTTALEAAEVGQEVFLVEKNPYLGGRVAQLNQYFPKLCPPSCGLEINYQRLKNNRKIRVHTMTEVKSVSGGPGNYKVTLLSRPRYINSNCTCCGACSDACQDEIDNPFNFGMDKVKAVRKVHDHAFPARYVLDKAACSQSSLDAILAACKYDAIDLNMQEREMTVEVSSIVWATGWNPYDPTKMENLKFGSSPAIITNMMMERLASSSGPTGGKILRPGDNAEPASFAFVQCAGSRDENHLEYCSYICCMASMKQINYIRAQYPEAPITVFYIDLRTPGKYEKFREKLMADEKITWIKGKVADIIAESDGSVTLVAENAVSGDKVKTKVDLAILATGMQPALDQAKALGVDTDANGFVLSQDEGMISAGCAKKASDVVTCAQSATAAAMKAIQASRR</sequence>
<dbReference type="GO" id="GO:0046872">
    <property type="term" value="F:metal ion binding"/>
    <property type="evidence" value="ECO:0007669"/>
    <property type="project" value="UniProtKB-KW"/>
</dbReference>
<evidence type="ECO:0000256" key="4">
    <source>
        <dbReference type="ARBA" id="ARBA00023004"/>
    </source>
</evidence>
<dbReference type="PROSITE" id="PS51379">
    <property type="entry name" value="4FE4S_FER_2"/>
    <property type="match status" value="1"/>
</dbReference>
<dbReference type="Proteomes" id="UP000885986">
    <property type="component" value="Unassembled WGS sequence"/>
</dbReference>
<dbReference type="EMBL" id="DSDS01000119">
    <property type="protein sequence ID" value="HET98080.1"/>
    <property type="molecule type" value="Genomic_DNA"/>
</dbReference>
<gene>
    <name evidence="7" type="ORF">ENN98_05220</name>
</gene>
<evidence type="ECO:0000313" key="7">
    <source>
        <dbReference type="EMBL" id="HET98080.1"/>
    </source>
</evidence>
<feature type="domain" description="4Fe-4S ferredoxin-type" evidence="6">
    <location>
        <begin position="102"/>
        <end position="131"/>
    </location>
</feature>
<keyword evidence="1" id="KW-0004">4Fe-4S</keyword>
<evidence type="ECO:0000259" key="6">
    <source>
        <dbReference type="PROSITE" id="PS51379"/>
    </source>
</evidence>
<reference evidence="7" key="1">
    <citation type="journal article" date="2020" name="mSystems">
        <title>Genome- and Community-Level Interaction Insights into Carbon Utilization and Element Cycling Functions of Hydrothermarchaeota in Hydrothermal Sediment.</title>
        <authorList>
            <person name="Zhou Z."/>
            <person name="Liu Y."/>
            <person name="Xu W."/>
            <person name="Pan J."/>
            <person name="Luo Z.H."/>
            <person name="Li M."/>
        </authorList>
    </citation>
    <scope>NUCLEOTIDE SEQUENCE [LARGE SCALE GENOMIC DNA]</scope>
    <source>
        <strain evidence="7">SpSt-1224</strain>
    </source>
</reference>
<dbReference type="Gene3D" id="3.40.50.720">
    <property type="entry name" value="NAD(P)-binding Rossmann-like Domain"/>
    <property type="match status" value="1"/>
</dbReference>
<dbReference type="InterPro" id="IPR017896">
    <property type="entry name" value="4Fe4S_Fe-S-bd"/>
</dbReference>
<evidence type="ECO:0000256" key="5">
    <source>
        <dbReference type="ARBA" id="ARBA00023014"/>
    </source>
</evidence>
<comment type="caution">
    <text evidence="7">The sequence shown here is derived from an EMBL/GenBank/DDBJ whole genome shotgun (WGS) entry which is preliminary data.</text>
</comment>
<evidence type="ECO:0000256" key="1">
    <source>
        <dbReference type="ARBA" id="ARBA00022485"/>
    </source>
</evidence>
<protein>
    <submittedName>
        <fullName evidence="7">CoB--CoM heterodisulfide reductase iron-sulfur subunit A family protein</fullName>
    </submittedName>
</protein>
<dbReference type="InterPro" id="IPR036188">
    <property type="entry name" value="FAD/NAD-bd_sf"/>
</dbReference>
<evidence type="ECO:0000256" key="2">
    <source>
        <dbReference type="ARBA" id="ARBA00022723"/>
    </source>
</evidence>
<dbReference type="Pfam" id="PF12831">
    <property type="entry name" value="FAD_oxidored"/>
    <property type="match status" value="1"/>
</dbReference>
<keyword evidence="4" id="KW-0408">Iron</keyword>
<dbReference type="GO" id="GO:0016491">
    <property type="term" value="F:oxidoreductase activity"/>
    <property type="evidence" value="ECO:0007669"/>
    <property type="project" value="UniProtKB-KW"/>
</dbReference>
<name>A0A7C2TGK4_9BACT</name>
<dbReference type="PANTHER" id="PTHR43498">
    <property type="entry name" value="FERREDOXIN:COB-COM HETERODISULFIDE REDUCTASE SUBUNIT A"/>
    <property type="match status" value="1"/>
</dbReference>